<comment type="caution">
    <text evidence="1">The sequence shown here is derived from an EMBL/GenBank/DDBJ whole genome shotgun (WGS) entry which is preliminary data.</text>
</comment>
<protein>
    <submittedName>
        <fullName evidence="1">Uncharacterized protein</fullName>
    </submittedName>
</protein>
<dbReference type="EMBL" id="VSSQ01008915">
    <property type="protein sequence ID" value="MPM40204.1"/>
    <property type="molecule type" value="Genomic_DNA"/>
</dbReference>
<evidence type="ECO:0000313" key="1">
    <source>
        <dbReference type="EMBL" id="MPM40204.1"/>
    </source>
</evidence>
<reference evidence="1" key="1">
    <citation type="submission" date="2019-08" db="EMBL/GenBank/DDBJ databases">
        <authorList>
            <person name="Kucharzyk K."/>
            <person name="Murdoch R.W."/>
            <person name="Higgins S."/>
            <person name="Loffler F."/>
        </authorList>
    </citation>
    <scope>NUCLEOTIDE SEQUENCE</scope>
</reference>
<accession>A0A644ZRH1</accession>
<dbReference type="AlphaFoldDB" id="A0A644ZRH1"/>
<sequence>MVRIELDDARCDHVKEVLDHWFRSGHLRFLFSNFRHEKTSCLAEGGSMPFGRKVSPYGRRMILLILRELPSVPRRNPHMLLW</sequence>
<gene>
    <name evidence="1" type="ORF">SDC9_86844</name>
</gene>
<organism evidence="1">
    <name type="scientific">bioreactor metagenome</name>
    <dbReference type="NCBI Taxonomy" id="1076179"/>
    <lineage>
        <taxon>unclassified sequences</taxon>
        <taxon>metagenomes</taxon>
        <taxon>ecological metagenomes</taxon>
    </lineage>
</organism>
<name>A0A644ZRH1_9ZZZZ</name>
<proteinExistence type="predicted"/>